<evidence type="ECO:0000313" key="2">
    <source>
        <dbReference type="Proteomes" id="UP000716291"/>
    </source>
</evidence>
<evidence type="ECO:0000313" key="1">
    <source>
        <dbReference type="EMBL" id="KAG1307199.1"/>
    </source>
</evidence>
<sequence>MITISKEEDACIFYCQEYTKLNAEKYLKRLEEMEEVDICYMTNPRHPILQCTNRIYGTLDEYRLYLSNNEEEEMEASKNTAFGD</sequence>
<keyword evidence="2" id="KW-1185">Reference proteome</keyword>
<dbReference type="Proteomes" id="UP000716291">
    <property type="component" value="Unassembled WGS sequence"/>
</dbReference>
<accession>A0A9P7BRN1</accession>
<reference evidence="1" key="1">
    <citation type="journal article" date="2020" name="Microb. Genom.">
        <title>Genetic diversity of clinical and environmental Mucorales isolates obtained from an investigation of mucormycosis cases among solid organ transplant recipients.</title>
        <authorList>
            <person name="Nguyen M.H."/>
            <person name="Kaul D."/>
            <person name="Muto C."/>
            <person name="Cheng S.J."/>
            <person name="Richter R.A."/>
            <person name="Bruno V.M."/>
            <person name="Liu G."/>
            <person name="Beyhan S."/>
            <person name="Sundermann A.J."/>
            <person name="Mounaud S."/>
            <person name="Pasculle A.W."/>
            <person name="Nierman W.C."/>
            <person name="Driscoll E."/>
            <person name="Cumbie R."/>
            <person name="Clancy C.J."/>
            <person name="Dupont C.L."/>
        </authorList>
    </citation>
    <scope>NUCLEOTIDE SEQUENCE</scope>
    <source>
        <strain evidence="1">GL11</strain>
    </source>
</reference>
<dbReference type="OrthoDB" id="2288259at2759"/>
<organism evidence="1 2">
    <name type="scientific">Rhizopus oryzae</name>
    <name type="common">Mucormycosis agent</name>
    <name type="synonym">Rhizopus arrhizus var. delemar</name>
    <dbReference type="NCBI Taxonomy" id="64495"/>
    <lineage>
        <taxon>Eukaryota</taxon>
        <taxon>Fungi</taxon>
        <taxon>Fungi incertae sedis</taxon>
        <taxon>Mucoromycota</taxon>
        <taxon>Mucoromycotina</taxon>
        <taxon>Mucoromycetes</taxon>
        <taxon>Mucorales</taxon>
        <taxon>Mucorineae</taxon>
        <taxon>Rhizopodaceae</taxon>
        <taxon>Rhizopus</taxon>
    </lineage>
</organism>
<protein>
    <submittedName>
        <fullName evidence="1">Uncharacterized protein</fullName>
    </submittedName>
</protein>
<name>A0A9P7BRN1_RHIOR</name>
<dbReference type="AlphaFoldDB" id="A0A9P7BRN1"/>
<proteinExistence type="predicted"/>
<comment type="caution">
    <text evidence="1">The sequence shown here is derived from an EMBL/GenBank/DDBJ whole genome shotgun (WGS) entry which is preliminary data.</text>
</comment>
<dbReference type="EMBL" id="JAANQT010000988">
    <property type="protein sequence ID" value="KAG1307199.1"/>
    <property type="molecule type" value="Genomic_DNA"/>
</dbReference>
<gene>
    <name evidence="1" type="ORF">G6F64_007000</name>
</gene>